<protein>
    <submittedName>
        <fullName evidence="1">Uncharacterized protein</fullName>
    </submittedName>
</protein>
<dbReference type="RefSeq" id="XP_007928982.1">
    <property type="nucleotide sequence ID" value="XM_007930791.1"/>
</dbReference>
<gene>
    <name evidence="1" type="ORF">MYCFIDRAFT_176868</name>
</gene>
<accession>M3A5H6</accession>
<organism evidence="1 2">
    <name type="scientific">Pseudocercospora fijiensis (strain CIRAD86)</name>
    <name type="common">Black leaf streak disease fungus</name>
    <name type="synonym">Mycosphaerella fijiensis</name>
    <dbReference type="NCBI Taxonomy" id="383855"/>
    <lineage>
        <taxon>Eukaryota</taxon>
        <taxon>Fungi</taxon>
        <taxon>Dikarya</taxon>
        <taxon>Ascomycota</taxon>
        <taxon>Pezizomycotina</taxon>
        <taxon>Dothideomycetes</taxon>
        <taxon>Dothideomycetidae</taxon>
        <taxon>Mycosphaerellales</taxon>
        <taxon>Mycosphaerellaceae</taxon>
        <taxon>Pseudocercospora</taxon>
    </lineage>
</organism>
<evidence type="ECO:0000313" key="2">
    <source>
        <dbReference type="Proteomes" id="UP000016932"/>
    </source>
</evidence>
<dbReference type="GeneID" id="19333644"/>
<keyword evidence="2" id="KW-1185">Reference proteome</keyword>
<dbReference type="KEGG" id="pfj:MYCFIDRAFT_176868"/>
<dbReference type="VEuPathDB" id="FungiDB:MYCFIDRAFT_176868"/>
<dbReference type="AlphaFoldDB" id="M3A5H6"/>
<dbReference type="EMBL" id="KB446561">
    <property type="protein sequence ID" value="EME79861.1"/>
    <property type="molecule type" value="Genomic_DNA"/>
</dbReference>
<dbReference type="Proteomes" id="UP000016932">
    <property type="component" value="Unassembled WGS sequence"/>
</dbReference>
<sequence length="173" mass="19566">MRSESADNLPIQGYCSWQALPVTKRPRGKGMDSREKESARWGREADARLTPLPCDLDGTRRDFPLRLLTYQRYSEDEYISNAQWKMILLNAQNEKSPDSSRCIYIKTSSRFPNFPGQGDRGLLSSLARAWSKTSNQRKAGFEFSYHNRLNIGLTSAIASGQAQANPDILVVSF</sequence>
<name>M3A5H6_PSEFD</name>
<evidence type="ECO:0000313" key="1">
    <source>
        <dbReference type="EMBL" id="EME79861.1"/>
    </source>
</evidence>
<reference evidence="1 2" key="1">
    <citation type="journal article" date="2012" name="PLoS Pathog.">
        <title>Diverse lifestyles and strategies of plant pathogenesis encoded in the genomes of eighteen Dothideomycetes fungi.</title>
        <authorList>
            <person name="Ohm R.A."/>
            <person name="Feau N."/>
            <person name="Henrissat B."/>
            <person name="Schoch C.L."/>
            <person name="Horwitz B.A."/>
            <person name="Barry K.W."/>
            <person name="Condon B.J."/>
            <person name="Copeland A.C."/>
            <person name="Dhillon B."/>
            <person name="Glaser F."/>
            <person name="Hesse C.N."/>
            <person name="Kosti I."/>
            <person name="LaButti K."/>
            <person name="Lindquist E.A."/>
            <person name="Lucas S."/>
            <person name="Salamov A.A."/>
            <person name="Bradshaw R.E."/>
            <person name="Ciuffetti L."/>
            <person name="Hamelin R.C."/>
            <person name="Kema G.H.J."/>
            <person name="Lawrence C."/>
            <person name="Scott J.A."/>
            <person name="Spatafora J.W."/>
            <person name="Turgeon B.G."/>
            <person name="de Wit P.J.G.M."/>
            <person name="Zhong S."/>
            <person name="Goodwin S.B."/>
            <person name="Grigoriev I.V."/>
        </authorList>
    </citation>
    <scope>NUCLEOTIDE SEQUENCE [LARGE SCALE GENOMIC DNA]</scope>
    <source>
        <strain evidence="1 2">CIRAD86</strain>
    </source>
</reference>
<proteinExistence type="predicted"/>
<dbReference type="HOGENOM" id="CLU_1548299_0_0_1"/>